<dbReference type="AlphaFoldDB" id="A0A975G3W6"/>
<keyword evidence="1" id="KW-0732">Signal</keyword>
<accession>A0A975G3W6</accession>
<evidence type="ECO:0000259" key="2">
    <source>
        <dbReference type="PROSITE" id="PS50983"/>
    </source>
</evidence>
<dbReference type="CDD" id="cd00636">
    <property type="entry name" value="TroA-like"/>
    <property type="match status" value="1"/>
</dbReference>
<proteinExistence type="predicted"/>
<dbReference type="EMBL" id="CP073078">
    <property type="protein sequence ID" value="QUD90658.1"/>
    <property type="molecule type" value="Genomic_DNA"/>
</dbReference>
<feature type="domain" description="Fe/B12 periplasmic-binding" evidence="2">
    <location>
        <begin position="21"/>
        <end position="263"/>
    </location>
</feature>
<dbReference type="PANTHER" id="PTHR30535:SF4">
    <property type="entry name" value="HEMIN-BINDING PERIPLASMIC PROTEIN HMUT"/>
    <property type="match status" value="1"/>
</dbReference>
<organism evidence="3 4">
    <name type="scientific">Phenylobacterium montanum</name>
    <dbReference type="NCBI Taxonomy" id="2823693"/>
    <lineage>
        <taxon>Bacteria</taxon>
        <taxon>Pseudomonadati</taxon>
        <taxon>Pseudomonadota</taxon>
        <taxon>Alphaproteobacteria</taxon>
        <taxon>Caulobacterales</taxon>
        <taxon>Caulobacteraceae</taxon>
        <taxon>Phenylobacterium</taxon>
    </lineage>
</organism>
<dbReference type="Proteomes" id="UP000676409">
    <property type="component" value="Chromosome"/>
</dbReference>
<dbReference type="Gene3D" id="3.40.50.1980">
    <property type="entry name" value="Nitrogenase molybdenum iron protein domain"/>
    <property type="match status" value="2"/>
</dbReference>
<evidence type="ECO:0000313" key="3">
    <source>
        <dbReference type="EMBL" id="QUD90658.1"/>
    </source>
</evidence>
<reference evidence="3" key="1">
    <citation type="submission" date="2021-04" db="EMBL/GenBank/DDBJ databases">
        <title>The complete genome sequence of Caulobacter sp. S6.</title>
        <authorList>
            <person name="Tang Y."/>
            <person name="Ouyang W."/>
            <person name="Liu Q."/>
            <person name="Huang B."/>
            <person name="Guo Z."/>
            <person name="Lei P."/>
        </authorList>
    </citation>
    <scope>NUCLEOTIDE SEQUENCE</scope>
    <source>
        <strain evidence="3">S6</strain>
    </source>
</reference>
<keyword evidence="4" id="KW-1185">Reference proteome</keyword>
<protein>
    <submittedName>
        <fullName evidence="3">ABC transporter substrate-binding protein</fullName>
    </submittedName>
</protein>
<dbReference type="PANTHER" id="PTHR30535">
    <property type="entry name" value="VITAMIN B12-BINDING PROTEIN"/>
    <property type="match status" value="1"/>
</dbReference>
<name>A0A975G3W6_9CAUL</name>
<dbReference type="PROSITE" id="PS50983">
    <property type="entry name" value="FE_B12_PBP"/>
    <property type="match status" value="1"/>
</dbReference>
<evidence type="ECO:0000313" key="4">
    <source>
        <dbReference type="Proteomes" id="UP000676409"/>
    </source>
</evidence>
<evidence type="ECO:0000256" key="1">
    <source>
        <dbReference type="SAM" id="SignalP"/>
    </source>
</evidence>
<dbReference type="SUPFAM" id="SSF53807">
    <property type="entry name" value="Helical backbone' metal receptor"/>
    <property type="match status" value="1"/>
</dbReference>
<sequence>MAALGLIVVSLSSPARALTPRVFSLDQCADQYVIALAPRSSIVGVSPRVGDADSYLRARAAGLPRRRATAESVLAALPDLVVRYWGGDARLDAVLAKRRVKVVRIEEAEGFDGVRANLRRVATALGQAPRGEALIARLDAQLKAGRGTWGGRSGFYLTPGGFTAGKGTLIDAMLAGAGLTGAAAPGYAAAPTEKLVLNPPDRMVLGFFDGPAARSAAWGPGRQSVLRKLAAGRTAASLPGSILGCPAWFIGDGVEALAQRAPR</sequence>
<dbReference type="InterPro" id="IPR002491">
    <property type="entry name" value="ABC_transptr_periplasmic_BD"/>
</dbReference>
<feature type="signal peptide" evidence="1">
    <location>
        <begin position="1"/>
        <end position="17"/>
    </location>
</feature>
<feature type="chain" id="PRO_5037616683" evidence="1">
    <location>
        <begin position="18"/>
        <end position="263"/>
    </location>
</feature>
<dbReference type="KEGG" id="caul:KCG34_03900"/>
<gene>
    <name evidence="3" type="ORF">KCG34_03900</name>
</gene>
<dbReference type="InterPro" id="IPR050902">
    <property type="entry name" value="ABC_Transporter_SBP"/>
</dbReference>